<organism evidence="12 13">
    <name type="scientific">Chiayiivirga flava</name>
    <dbReference type="NCBI Taxonomy" id="659595"/>
    <lineage>
        <taxon>Bacteria</taxon>
        <taxon>Pseudomonadati</taxon>
        <taxon>Pseudomonadota</taxon>
        <taxon>Gammaproteobacteria</taxon>
        <taxon>Lysobacterales</taxon>
        <taxon>Lysobacteraceae</taxon>
        <taxon>Chiayiivirga</taxon>
    </lineage>
</organism>
<reference evidence="12 13" key="1">
    <citation type="submission" date="2020-08" db="EMBL/GenBank/DDBJ databases">
        <title>Genomic Encyclopedia of Type Strains, Phase IV (KMG-IV): sequencing the most valuable type-strain genomes for metagenomic binning, comparative biology and taxonomic classification.</title>
        <authorList>
            <person name="Goeker M."/>
        </authorList>
    </citation>
    <scope>NUCLEOTIDE SEQUENCE [LARGE SCALE GENOMIC DNA]</scope>
    <source>
        <strain evidence="12 13">DSM 24163</strain>
    </source>
</reference>
<dbReference type="GO" id="GO:0008270">
    <property type="term" value="F:zinc ion binding"/>
    <property type="evidence" value="ECO:0007669"/>
    <property type="project" value="UniProtKB-UniRule"/>
</dbReference>
<protein>
    <recommendedName>
        <fullName evidence="9 10">D-alanyl-D-alanine dipeptidase</fullName>
        <shortName evidence="9 10">D-Ala-D-Ala dipeptidase</shortName>
        <ecNumber evidence="9 10">3.4.13.22</ecNumber>
    </recommendedName>
</protein>
<feature type="active site" description="Proton donor/acceptor" evidence="9">
    <location>
        <position position="213"/>
    </location>
</feature>
<dbReference type="EC" id="3.4.13.22" evidence="9 10"/>
<feature type="site" description="Transition state stabilizer" evidence="9">
    <location>
        <position position="101"/>
    </location>
</feature>
<keyword evidence="3 9" id="KW-0479">Metal-binding</keyword>
<comment type="function">
    <text evidence="9 10">Catalyzes hydrolysis of the D-alanyl-D-alanine dipeptide.</text>
</comment>
<name>A0A7W8D8Y7_9GAMM</name>
<evidence type="ECO:0000256" key="3">
    <source>
        <dbReference type="ARBA" id="ARBA00022723"/>
    </source>
</evidence>
<evidence type="ECO:0000256" key="2">
    <source>
        <dbReference type="ARBA" id="ARBA00022670"/>
    </source>
</evidence>
<keyword evidence="13" id="KW-1185">Reference proteome</keyword>
<evidence type="ECO:0000256" key="4">
    <source>
        <dbReference type="ARBA" id="ARBA00022801"/>
    </source>
</evidence>
<evidence type="ECO:0000256" key="7">
    <source>
        <dbReference type="ARBA" id="ARBA00023049"/>
    </source>
</evidence>
<dbReference type="InterPro" id="IPR009045">
    <property type="entry name" value="Zn_M74/Hedgehog-like"/>
</dbReference>
<dbReference type="Pfam" id="PF01427">
    <property type="entry name" value="Peptidase_M15"/>
    <property type="match status" value="1"/>
</dbReference>
<dbReference type="Gene3D" id="3.30.1380.10">
    <property type="match status" value="1"/>
</dbReference>
<feature type="binding site" evidence="9">
    <location>
        <position position="152"/>
    </location>
    <ligand>
        <name>Zn(2+)</name>
        <dbReference type="ChEBI" id="CHEBI:29105"/>
        <note>catalytic</note>
    </ligand>
</feature>
<dbReference type="GO" id="GO:0006508">
    <property type="term" value="P:proteolysis"/>
    <property type="evidence" value="ECO:0007669"/>
    <property type="project" value="UniProtKB-KW"/>
</dbReference>
<keyword evidence="7 9" id="KW-0482">Metalloprotease</keyword>
<sequence length="234" mass="25679">MRAASAVRALGAAAALLLAGCARVPQTGEPGPAGFVDVHALVPDLSVDMRYAGSDNFVGRPIAGYGAARCLLLRPAAAALARVEADLRRDGYRLRVYDCYRPERAVRDFVAWARDADDQRTRSAYYPNLDKSALLGDYIAERSGHSRGATLDVTLLRCDADGSCVALDMGTDFDFFDPRAHTDAAGLDPAQRSHRDRLRAAMARHGFVNYPLEWWHYTLQPEPAPERAHDVPIR</sequence>
<dbReference type="CDD" id="cd14817">
    <property type="entry name" value="D-Ala-D-Ala_dipeptidase_VanX"/>
    <property type="match status" value="1"/>
</dbReference>
<dbReference type="RefSeq" id="WP_246387798.1">
    <property type="nucleotide sequence ID" value="NZ_JACHHP010000004.1"/>
</dbReference>
<evidence type="ECO:0000313" key="13">
    <source>
        <dbReference type="Proteomes" id="UP000521199"/>
    </source>
</evidence>
<accession>A0A7W8D8Y7</accession>
<evidence type="ECO:0000256" key="8">
    <source>
        <dbReference type="ARBA" id="ARBA00023316"/>
    </source>
</evidence>
<dbReference type="HAMAP" id="MF_01924">
    <property type="entry name" value="A_A_dipeptidase"/>
    <property type="match status" value="1"/>
</dbReference>
<keyword evidence="6 9" id="KW-0224">Dipeptidase</keyword>
<keyword evidence="5 9" id="KW-0862">Zinc</keyword>
<dbReference type="PANTHER" id="PTHR43126">
    <property type="entry name" value="D-ALANYL-D-ALANINE DIPEPTIDASE"/>
    <property type="match status" value="1"/>
</dbReference>
<dbReference type="PROSITE" id="PS51257">
    <property type="entry name" value="PROKAR_LIPOPROTEIN"/>
    <property type="match status" value="1"/>
</dbReference>
<evidence type="ECO:0000256" key="6">
    <source>
        <dbReference type="ARBA" id="ARBA00022997"/>
    </source>
</evidence>
<evidence type="ECO:0000256" key="10">
    <source>
        <dbReference type="PIRNR" id="PIRNR026671"/>
    </source>
</evidence>
<evidence type="ECO:0000256" key="1">
    <source>
        <dbReference type="ARBA" id="ARBA00001362"/>
    </source>
</evidence>
<dbReference type="InterPro" id="IPR000755">
    <property type="entry name" value="A_A_dipeptidase"/>
</dbReference>
<comment type="cofactor">
    <cofactor evidence="9">
        <name>Zn(2+)</name>
        <dbReference type="ChEBI" id="CHEBI:29105"/>
    </cofactor>
    <text evidence="9">Binds 1 zinc ion per subunit.</text>
</comment>
<comment type="caution">
    <text evidence="12">The sequence shown here is derived from an EMBL/GenBank/DDBJ whole genome shotgun (WGS) entry which is preliminary data.</text>
</comment>
<feature type="chain" id="PRO_5031122018" description="D-alanyl-D-alanine dipeptidase" evidence="11">
    <location>
        <begin position="20"/>
        <end position="234"/>
    </location>
</feature>
<dbReference type="SUPFAM" id="SSF55166">
    <property type="entry name" value="Hedgehog/DD-peptidase"/>
    <property type="match status" value="1"/>
</dbReference>
<comment type="similarity">
    <text evidence="9 10">Belongs to the peptidase M15D family.</text>
</comment>
<feature type="binding site" evidence="9">
    <location>
        <position position="216"/>
    </location>
    <ligand>
        <name>Zn(2+)</name>
        <dbReference type="ChEBI" id="CHEBI:29105"/>
        <note>catalytic</note>
    </ligand>
</feature>
<evidence type="ECO:0000256" key="9">
    <source>
        <dbReference type="HAMAP-Rule" id="MF_01924"/>
    </source>
</evidence>
<comment type="catalytic activity">
    <reaction evidence="1 9 10">
        <text>D-alanyl-D-alanine + H2O = 2 D-alanine</text>
        <dbReference type="Rhea" id="RHEA:20661"/>
        <dbReference type="ChEBI" id="CHEBI:15377"/>
        <dbReference type="ChEBI" id="CHEBI:57416"/>
        <dbReference type="ChEBI" id="CHEBI:57822"/>
        <dbReference type="EC" id="3.4.13.22"/>
    </reaction>
</comment>
<keyword evidence="11" id="KW-0732">Signal</keyword>
<dbReference type="GO" id="GO:0071555">
    <property type="term" value="P:cell wall organization"/>
    <property type="evidence" value="ECO:0007669"/>
    <property type="project" value="UniProtKB-KW"/>
</dbReference>
<gene>
    <name evidence="9" type="primary">ddpX</name>
    <name evidence="12" type="ORF">HNQ52_002321</name>
</gene>
<evidence type="ECO:0000256" key="11">
    <source>
        <dbReference type="SAM" id="SignalP"/>
    </source>
</evidence>
<feature type="binding site" evidence="9">
    <location>
        <position position="145"/>
    </location>
    <ligand>
        <name>Zn(2+)</name>
        <dbReference type="ChEBI" id="CHEBI:29105"/>
        <note>catalytic</note>
    </ligand>
</feature>
<proteinExistence type="inferred from homology"/>
<dbReference type="GO" id="GO:0160237">
    <property type="term" value="F:D-Ala-D-Ala dipeptidase activity"/>
    <property type="evidence" value="ECO:0007669"/>
    <property type="project" value="UniProtKB-EC"/>
</dbReference>
<dbReference type="EMBL" id="JACHHP010000004">
    <property type="protein sequence ID" value="MBB5208771.1"/>
    <property type="molecule type" value="Genomic_DNA"/>
</dbReference>
<dbReference type="GO" id="GO:0008237">
    <property type="term" value="F:metallopeptidase activity"/>
    <property type="evidence" value="ECO:0007669"/>
    <property type="project" value="UniProtKB-KW"/>
</dbReference>
<keyword evidence="8 10" id="KW-0961">Cell wall biogenesis/degradation</keyword>
<keyword evidence="2 9" id="KW-0645">Protease</keyword>
<dbReference type="PIRSF" id="PIRSF026671">
    <property type="entry name" value="AA_dipeptidase"/>
    <property type="match status" value="1"/>
</dbReference>
<evidence type="ECO:0000313" key="12">
    <source>
        <dbReference type="EMBL" id="MBB5208771.1"/>
    </source>
</evidence>
<keyword evidence="4 9" id="KW-0378">Hydrolase</keyword>
<evidence type="ECO:0000256" key="5">
    <source>
        <dbReference type="ARBA" id="ARBA00022833"/>
    </source>
</evidence>
<dbReference type="Proteomes" id="UP000521199">
    <property type="component" value="Unassembled WGS sequence"/>
</dbReference>
<dbReference type="AlphaFoldDB" id="A0A7W8D8Y7"/>
<dbReference type="PANTHER" id="PTHR43126:SF1">
    <property type="entry name" value="D-ALANYL-D-ALANINE DIPEPTIDASE"/>
    <property type="match status" value="1"/>
</dbReference>
<feature type="signal peptide" evidence="11">
    <location>
        <begin position="1"/>
        <end position="19"/>
    </location>
</feature>